<gene>
    <name evidence="3" type="ORF">HNR46_003933</name>
</gene>
<dbReference type="GO" id="GO:0015074">
    <property type="term" value="P:DNA integration"/>
    <property type="evidence" value="ECO:0007669"/>
    <property type="project" value="InterPro"/>
</dbReference>
<feature type="domain" description="Tyr recombinase" evidence="2">
    <location>
        <begin position="1"/>
        <end position="160"/>
    </location>
</feature>
<dbReference type="Proteomes" id="UP000557717">
    <property type="component" value="Unassembled WGS sequence"/>
</dbReference>
<name>A0A840V6S6_9BACT</name>
<comment type="caution">
    <text evidence="3">The sequence shown here is derived from an EMBL/GenBank/DDBJ whole genome shotgun (WGS) entry which is preliminary data.</text>
</comment>
<evidence type="ECO:0000313" key="3">
    <source>
        <dbReference type="EMBL" id="MBB5353672.1"/>
    </source>
</evidence>
<sequence>MSEDYRLLYIMAIYTGLRLGELLGIVWSEVHLGEDERPRIVIPAIRSKNRREAVVPLHSKLRNCLQITANGARNSDLIFPQYAHPDRRFRRHLKEAGIPAIDGTGRKLDFHSFRYTFATRLARKGVSQRRAQELMRHSDPRLTANLYTDVNQLPTFEAVNSLDWFEDGKPSRRGPQIGPQNRVSAGQNLSQIGTENLIKNPLSVAGNETITFNLSPCDTKRMMVGVAGFEPADSDSVKRSLYLTCENPTPPCPHIGPQSLGPTCPKLEKIIECWDRLPCALREAVQAICQPYE</sequence>
<keyword evidence="1" id="KW-0233">DNA recombination</keyword>
<dbReference type="Gene3D" id="1.10.443.10">
    <property type="entry name" value="Intergrase catalytic core"/>
    <property type="match status" value="1"/>
</dbReference>
<dbReference type="Pfam" id="PF00589">
    <property type="entry name" value="Phage_integrase"/>
    <property type="match status" value="1"/>
</dbReference>
<dbReference type="CDD" id="cd00796">
    <property type="entry name" value="INT_Rci_Hp1_C"/>
    <property type="match status" value="1"/>
</dbReference>
<dbReference type="PANTHER" id="PTHR30349:SF64">
    <property type="entry name" value="PROPHAGE INTEGRASE INTD-RELATED"/>
    <property type="match status" value="1"/>
</dbReference>
<dbReference type="InterPro" id="IPR011010">
    <property type="entry name" value="DNA_brk_join_enz"/>
</dbReference>
<dbReference type="InterPro" id="IPR002104">
    <property type="entry name" value="Integrase_catalytic"/>
</dbReference>
<dbReference type="EMBL" id="JACHFD010000032">
    <property type="protein sequence ID" value="MBB5353672.1"/>
    <property type="molecule type" value="Genomic_DNA"/>
</dbReference>
<evidence type="ECO:0000313" key="4">
    <source>
        <dbReference type="Proteomes" id="UP000557717"/>
    </source>
</evidence>
<dbReference type="GO" id="GO:0003677">
    <property type="term" value="F:DNA binding"/>
    <property type="evidence" value="ECO:0007669"/>
    <property type="project" value="InterPro"/>
</dbReference>
<proteinExistence type="predicted"/>
<protein>
    <recommendedName>
        <fullName evidence="2">Tyr recombinase domain-containing protein</fullName>
    </recommendedName>
</protein>
<dbReference type="PROSITE" id="PS51898">
    <property type="entry name" value="TYR_RECOMBINASE"/>
    <property type="match status" value="1"/>
</dbReference>
<accession>A0A840V6S6</accession>
<organism evidence="3 4">
    <name type="scientific">Haloferula luteola</name>
    <dbReference type="NCBI Taxonomy" id="595692"/>
    <lineage>
        <taxon>Bacteria</taxon>
        <taxon>Pseudomonadati</taxon>
        <taxon>Verrucomicrobiota</taxon>
        <taxon>Verrucomicrobiia</taxon>
        <taxon>Verrucomicrobiales</taxon>
        <taxon>Verrucomicrobiaceae</taxon>
        <taxon>Haloferula</taxon>
    </lineage>
</organism>
<dbReference type="PANTHER" id="PTHR30349">
    <property type="entry name" value="PHAGE INTEGRASE-RELATED"/>
    <property type="match status" value="1"/>
</dbReference>
<evidence type="ECO:0000259" key="2">
    <source>
        <dbReference type="PROSITE" id="PS51898"/>
    </source>
</evidence>
<keyword evidence="4" id="KW-1185">Reference proteome</keyword>
<reference evidence="3 4" key="1">
    <citation type="submission" date="2020-08" db="EMBL/GenBank/DDBJ databases">
        <title>Genomic Encyclopedia of Type Strains, Phase IV (KMG-IV): sequencing the most valuable type-strain genomes for metagenomic binning, comparative biology and taxonomic classification.</title>
        <authorList>
            <person name="Goeker M."/>
        </authorList>
    </citation>
    <scope>NUCLEOTIDE SEQUENCE [LARGE SCALE GENOMIC DNA]</scope>
    <source>
        <strain evidence="3 4">YC6886</strain>
    </source>
</reference>
<dbReference type="AlphaFoldDB" id="A0A840V6S6"/>
<dbReference type="InterPro" id="IPR050090">
    <property type="entry name" value="Tyrosine_recombinase_XerCD"/>
</dbReference>
<dbReference type="GO" id="GO:0006310">
    <property type="term" value="P:DNA recombination"/>
    <property type="evidence" value="ECO:0007669"/>
    <property type="project" value="UniProtKB-KW"/>
</dbReference>
<dbReference type="SUPFAM" id="SSF56349">
    <property type="entry name" value="DNA breaking-rejoining enzymes"/>
    <property type="match status" value="1"/>
</dbReference>
<dbReference type="RefSeq" id="WP_184021882.1">
    <property type="nucleotide sequence ID" value="NZ_JACHFD010000032.1"/>
</dbReference>
<dbReference type="InterPro" id="IPR013762">
    <property type="entry name" value="Integrase-like_cat_sf"/>
</dbReference>
<evidence type="ECO:0000256" key="1">
    <source>
        <dbReference type="ARBA" id="ARBA00023172"/>
    </source>
</evidence>